<keyword evidence="1" id="KW-0472">Membrane</keyword>
<dbReference type="PANTHER" id="PTHR47388:SF1">
    <property type="entry name" value="TUMOR NECROSIS FACTOR RECEPTOR SUPERFAMILY MEMBER 18"/>
    <property type="match status" value="1"/>
</dbReference>
<feature type="domain" description="TNFR-Cys" evidence="3">
    <location>
        <begin position="78"/>
        <end position="115"/>
    </location>
</feature>
<reference evidence="4" key="2">
    <citation type="submission" date="2025-08" db="UniProtKB">
        <authorList>
            <consortium name="Ensembl"/>
        </authorList>
    </citation>
    <scope>IDENTIFICATION</scope>
</reference>
<dbReference type="GeneTree" id="ENSGT00940000174943"/>
<reference evidence="4" key="3">
    <citation type="submission" date="2025-09" db="UniProtKB">
        <authorList>
            <consortium name="Ensembl"/>
        </authorList>
    </citation>
    <scope>IDENTIFICATION</scope>
</reference>
<accession>A0AAY4ATP4</accession>
<evidence type="ECO:0000313" key="4">
    <source>
        <dbReference type="Ensembl" id="ENSDCDP00010012178.1"/>
    </source>
</evidence>
<organism evidence="4 5">
    <name type="scientific">Denticeps clupeoides</name>
    <name type="common">denticle herring</name>
    <dbReference type="NCBI Taxonomy" id="299321"/>
    <lineage>
        <taxon>Eukaryota</taxon>
        <taxon>Metazoa</taxon>
        <taxon>Chordata</taxon>
        <taxon>Craniata</taxon>
        <taxon>Vertebrata</taxon>
        <taxon>Euteleostomi</taxon>
        <taxon>Actinopterygii</taxon>
        <taxon>Neopterygii</taxon>
        <taxon>Teleostei</taxon>
        <taxon>Clupei</taxon>
        <taxon>Clupeiformes</taxon>
        <taxon>Denticipitoidei</taxon>
        <taxon>Denticipitidae</taxon>
        <taxon>Denticeps</taxon>
    </lineage>
</organism>
<keyword evidence="1" id="KW-0812">Transmembrane</keyword>
<keyword evidence="1" id="KW-1133">Transmembrane helix</keyword>
<feature type="transmembrane region" description="Helical" evidence="1">
    <location>
        <begin position="129"/>
        <end position="154"/>
    </location>
</feature>
<proteinExistence type="predicted"/>
<dbReference type="GO" id="GO:0045785">
    <property type="term" value="P:positive regulation of cell adhesion"/>
    <property type="evidence" value="ECO:0007669"/>
    <property type="project" value="TreeGrafter"/>
</dbReference>
<dbReference type="PANTHER" id="PTHR47388">
    <property type="entry name" value="TUMOR NECROSIS FACTOR RECEPTOR SUPERFAMILY MEMBER 18"/>
    <property type="match status" value="1"/>
</dbReference>
<feature type="chain" id="PRO_5044245127" description="TNFR-Cys domain-containing protein" evidence="2">
    <location>
        <begin position="22"/>
        <end position="184"/>
    </location>
</feature>
<dbReference type="Proteomes" id="UP000694580">
    <property type="component" value="Chromosome 12"/>
</dbReference>
<dbReference type="SMART" id="SM00208">
    <property type="entry name" value="TNFR"/>
    <property type="match status" value="1"/>
</dbReference>
<dbReference type="AlphaFoldDB" id="A0AAY4ATP4"/>
<dbReference type="Gene3D" id="2.10.50.10">
    <property type="entry name" value="Tumor Necrosis Factor Receptor, subunit A, domain 2"/>
    <property type="match status" value="1"/>
</dbReference>
<sequence>MRSTKLLFSLFCYCCVWTVSSQVKKKICRNANAECFCPEGLQCLDRECTTCEKKECKKGEELIIEAGRYKNSFHCEPCPDNTYSDTWKGICKNFTRCAEGLDTIFAGNQTHDAECGMKLTAPQSACMDWGFWSGVAVGVLFEAIVFLSIVCLWSDRKKKTKSKRYCTTLQETRTCPLSVEERGK</sequence>
<feature type="signal peptide" evidence="2">
    <location>
        <begin position="1"/>
        <end position="21"/>
    </location>
</feature>
<dbReference type="InterPro" id="IPR053107">
    <property type="entry name" value="TNFRSF18"/>
</dbReference>
<protein>
    <recommendedName>
        <fullName evidence="3">TNFR-Cys domain-containing protein</fullName>
    </recommendedName>
</protein>
<evidence type="ECO:0000256" key="2">
    <source>
        <dbReference type="SAM" id="SignalP"/>
    </source>
</evidence>
<reference evidence="4 5" key="1">
    <citation type="submission" date="2020-06" db="EMBL/GenBank/DDBJ databases">
        <authorList>
            <consortium name="Wellcome Sanger Institute Data Sharing"/>
        </authorList>
    </citation>
    <scope>NUCLEOTIDE SEQUENCE [LARGE SCALE GENOMIC DNA]</scope>
</reference>
<dbReference type="InterPro" id="IPR001368">
    <property type="entry name" value="TNFR/NGFR_Cys_rich_reg"/>
</dbReference>
<dbReference type="SUPFAM" id="SSF57586">
    <property type="entry name" value="TNF receptor-like"/>
    <property type="match status" value="1"/>
</dbReference>
<evidence type="ECO:0000256" key="1">
    <source>
        <dbReference type="SAM" id="Phobius"/>
    </source>
</evidence>
<gene>
    <name evidence="4" type="primary">TAFA3</name>
</gene>
<keyword evidence="2" id="KW-0732">Signal</keyword>
<dbReference type="GO" id="GO:0009897">
    <property type="term" value="C:external side of plasma membrane"/>
    <property type="evidence" value="ECO:0007669"/>
    <property type="project" value="TreeGrafter"/>
</dbReference>
<dbReference type="Ensembl" id="ENSDCDT00010012770.1">
    <property type="protein sequence ID" value="ENSDCDP00010012178.1"/>
    <property type="gene ID" value="ENSDCDG00010005439.1"/>
</dbReference>
<name>A0AAY4ATP4_9TELE</name>
<keyword evidence="5" id="KW-1185">Reference proteome</keyword>
<evidence type="ECO:0000313" key="5">
    <source>
        <dbReference type="Proteomes" id="UP000694580"/>
    </source>
</evidence>
<evidence type="ECO:0000259" key="3">
    <source>
        <dbReference type="SMART" id="SM00208"/>
    </source>
</evidence>